<dbReference type="PANTHER" id="PTHR33067:SF9">
    <property type="entry name" value="RNA-DIRECTED DNA POLYMERASE"/>
    <property type="match status" value="1"/>
</dbReference>
<dbReference type="PaxDb" id="4097-A0A1S3XKL4"/>
<dbReference type="KEGG" id="nta:107766015"/>
<dbReference type="RefSeq" id="XP_016440212.1">
    <property type="nucleotide sequence ID" value="XM_016584726.1"/>
</dbReference>
<organism evidence="1">
    <name type="scientific">Nicotiana tabacum</name>
    <name type="common">Common tobacco</name>
    <dbReference type="NCBI Taxonomy" id="4097"/>
    <lineage>
        <taxon>Eukaryota</taxon>
        <taxon>Viridiplantae</taxon>
        <taxon>Streptophyta</taxon>
        <taxon>Embryophyta</taxon>
        <taxon>Tracheophyta</taxon>
        <taxon>Spermatophyta</taxon>
        <taxon>Magnoliopsida</taxon>
        <taxon>eudicotyledons</taxon>
        <taxon>Gunneridae</taxon>
        <taxon>Pentapetalae</taxon>
        <taxon>asterids</taxon>
        <taxon>lamiids</taxon>
        <taxon>Solanales</taxon>
        <taxon>Solanaceae</taxon>
        <taxon>Nicotianoideae</taxon>
        <taxon>Nicotianeae</taxon>
        <taxon>Nicotiana</taxon>
    </lineage>
</organism>
<proteinExistence type="predicted"/>
<sequence length="351" mass="39044">METLQETWERFKVMLVICTHHGIPDLMLGQWFYMGLSDSVKNIVDSSAGGAFLSKTWREGQSLLDKMAQNSGWTTKNAPITPVVIGSNEKNSERADAHDSAIKNIEVQMGQISMCLNNRPHGTLPADNQINPKDQGPKQLMAVSLRNGRDLDVEQERARETRQTKTLIPVPIELDESTKLTEVTVQPAHEENNIQIEIEKEAETAQEPVVEVNIPLIDALKEMPGYAKMMKDLISQKFDFQDLALVTLTQTCSAVVTRPIAEKLSDPGSFTIPYSIGNFAFAKALCDLGARSILDDVLIQVGKFVFPADFVILDCKVDEEIPIILGMLFLVTGRALIACETEELKMRLNDE</sequence>
<reference evidence="1" key="1">
    <citation type="submission" date="2025-08" db="UniProtKB">
        <authorList>
            <consortium name="RefSeq"/>
        </authorList>
    </citation>
    <scope>IDENTIFICATION</scope>
</reference>
<accession>A0A1S3XKL4</accession>
<name>A0A1S3XKL4_TOBAC</name>
<dbReference type="PANTHER" id="PTHR33067">
    <property type="entry name" value="RNA-DIRECTED DNA POLYMERASE-RELATED"/>
    <property type="match status" value="1"/>
</dbReference>
<dbReference type="InterPro" id="IPR021109">
    <property type="entry name" value="Peptidase_aspartic_dom_sf"/>
</dbReference>
<dbReference type="Gene3D" id="2.40.70.10">
    <property type="entry name" value="Acid Proteases"/>
    <property type="match status" value="1"/>
</dbReference>
<evidence type="ECO:0000313" key="1">
    <source>
        <dbReference type="RefSeq" id="XP_016440212.1"/>
    </source>
</evidence>
<gene>
    <name evidence="1" type="primary">LOC107766015</name>
</gene>
<dbReference type="AlphaFoldDB" id="A0A1S3XKL4"/>
<protein>
    <submittedName>
        <fullName evidence="1">Uncharacterized protein</fullName>
    </submittedName>
</protein>